<evidence type="ECO:0000313" key="7">
    <source>
        <dbReference type="Proteomes" id="UP001302494"/>
    </source>
</evidence>
<evidence type="ECO:0000256" key="2">
    <source>
        <dbReference type="ARBA" id="ARBA00022801"/>
    </source>
</evidence>
<dbReference type="Pfam" id="PF05048">
    <property type="entry name" value="NosD"/>
    <property type="match status" value="1"/>
</dbReference>
<dbReference type="Gene3D" id="2.160.20.10">
    <property type="entry name" value="Single-stranded right-handed beta-helix, Pectin lyase-like"/>
    <property type="match status" value="1"/>
</dbReference>
<sequence length="354" mass="37221">MNTVRVQDMPTTIRLVFFLCALILCVLPGLASANTEELAPSEAVVSSVWQVALDGSGHFTSIQEAIDQAASGDTILIKRGAYAEDVTVHSKEGLSIIGEGMDLVVLTGKKRVGTLHIGKWPYGATNVTIQDLSVIQHGGLGVGIFNGSGVRLTRIRVNGMVFSQQVQDVLLEDCVIGDSETTGVAFADSTGTLSGNLIYHNDHGVAIGGNSDVTLRQNVITRSLYEAVLMTDQSKARLIQNTLAQNGGGAAFHDDAQADVQGNIISQSAVGFLFFPGSHTTLAFNALSGNQGDYVMTGTPPTPAPDRAGKTDVQFAPGFVSPEKGDFRLQSDSSMIQVGAFPYLGALPPVSSNP</sequence>
<organism evidence="6 7">
    <name type="scientific">Candidatus Nitrospira neomarina</name>
    <dbReference type="NCBI Taxonomy" id="3020899"/>
    <lineage>
        <taxon>Bacteria</taxon>
        <taxon>Pseudomonadati</taxon>
        <taxon>Nitrospirota</taxon>
        <taxon>Nitrospiria</taxon>
        <taxon>Nitrospirales</taxon>
        <taxon>Nitrospiraceae</taxon>
        <taxon>Nitrospira</taxon>
    </lineage>
</organism>
<evidence type="ECO:0000259" key="5">
    <source>
        <dbReference type="Pfam" id="PF05048"/>
    </source>
</evidence>
<dbReference type="SUPFAM" id="SSF51126">
    <property type="entry name" value="Pectin lyase-like"/>
    <property type="match status" value="1"/>
</dbReference>
<dbReference type="KEGG" id="nneo:PQG83_04885"/>
<dbReference type="Proteomes" id="UP001302494">
    <property type="component" value="Chromosome"/>
</dbReference>
<keyword evidence="3" id="KW-0063">Aspartyl esterase</keyword>
<feature type="domain" description="Periplasmic copper-binding protein NosD beta helix" evidence="5">
    <location>
        <begin position="148"/>
        <end position="294"/>
    </location>
</feature>
<dbReference type="InterPro" id="IPR011050">
    <property type="entry name" value="Pectin_lyase_fold/virulence"/>
</dbReference>
<evidence type="ECO:0000256" key="3">
    <source>
        <dbReference type="ARBA" id="ARBA00023085"/>
    </source>
</evidence>
<evidence type="ECO:0000259" key="4">
    <source>
        <dbReference type="Pfam" id="PF01095"/>
    </source>
</evidence>
<evidence type="ECO:0000256" key="1">
    <source>
        <dbReference type="ARBA" id="ARBA00022737"/>
    </source>
</evidence>
<name>A0AA96K1G5_9BACT</name>
<dbReference type="GO" id="GO:0042545">
    <property type="term" value="P:cell wall modification"/>
    <property type="evidence" value="ECO:0007669"/>
    <property type="project" value="InterPro"/>
</dbReference>
<dbReference type="InterPro" id="IPR012334">
    <property type="entry name" value="Pectin_lyas_fold"/>
</dbReference>
<dbReference type="EMBL" id="CP116968">
    <property type="protein sequence ID" value="WNM63091.1"/>
    <property type="molecule type" value="Genomic_DNA"/>
</dbReference>
<dbReference type="InterPro" id="IPR051550">
    <property type="entry name" value="SCF-Subunits/Alg-Epimerases"/>
</dbReference>
<keyword evidence="7" id="KW-1185">Reference proteome</keyword>
<keyword evidence="2" id="KW-0378">Hydrolase</keyword>
<gene>
    <name evidence="6" type="ORF">PQG83_04885</name>
</gene>
<protein>
    <submittedName>
        <fullName evidence="6">Pectinesterase family protein</fullName>
    </submittedName>
</protein>
<dbReference type="PANTHER" id="PTHR22990:SF15">
    <property type="entry name" value="F-BOX ONLY PROTEIN 10"/>
    <property type="match status" value="1"/>
</dbReference>
<dbReference type="InterPro" id="IPR007742">
    <property type="entry name" value="NosD_dom"/>
</dbReference>
<dbReference type="GO" id="GO:0030599">
    <property type="term" value="F:pectinesterase activity"/>
    <property type="evidence" value="ECO:0007669"/>
    <property type="project" value="InterPro"/>
</dbReference>
<dbReference type="AlphaFoldDB" id="A0AA96K1G5"/>
<dbReference type="PANTHER" id="PTHR22990">
    <property type="entry name" value="F-BOX ONLY PROTEIN"/>
    <property type="match status" value="1"/>
</dbReference>
<feature type="domain" description="Pectinesterase catalytic" evidence="4">
    <location>
        <begin position="51"/>
        <end position="112"/>
    </location>
</feature>
<reference evidence="6 7" key="1">
    <citation type="submission" date="2023-01" db="EMBL/GenBank/DDBJ databases">
        <title>Cultivation and genomic characterization of new, ubiquitous marine nitrite-oxidizing bacteria from the Nitrospirales.</title>
        <authorList>
            <person name="Mueller A.J."/>
            <person name="Daebeler A."/>
            <person name="Herbold C.W."/>
            <person name="Kirkegaard R.H."/>
            <person name="Daims H."/>
        </authorList>
    </citation>
    <scope>NUCLEOTIDE SEQUENCE [LARGE SCALE GENOMIC DNA]</scope>
    <source>
        <strain evidence="6 7">DK</strain>
    </source>
</reference>
<evidence type="ECO:0000313" key="6">
    <source>
        <dbReference type="EMBL" id="WNM63091.1"/>
    </source>
</evidence>
<proteinExistence type="predicted"/>
<dbReference type="Pfam" id="PF01095">
    <property type="entry name" value="Pectinesterase"/>
    <property type="match status" value="1"/>
</dbReference>
<dbReference type="InterPro" id="IPR000070">
    <property type="entry name" value="Pectinesterase_cat"/>
</dbReference>
<accession>A0AA96K1G5</accession>
<dbReference type="RefSeq" id="WP_312747431.1">
    <property type="nucleotide sequence ID" value="NZ_CP116968.1"/>
</dbReference>
<keyword evidence="1" id="KW-0677">Repeat</keyword>